<dbReference type="GO" id="GO:0048935">
    <property type="term" value="P:peripheral nervous system neuron development"/>
    <property type="evidence" value="ECO:0007669"/>
    <property type="project" value="UniProtKB-ARBA"/>
</dbReference>
<dbReference type="SUPFAM" id="SSF48403">
    <property type="entry name" value="Ankyrin repeat"/>
    <property type="match status" value="1"/>
</dbReference>
<dbReference type="PANTHER" id="PTHR24169">
    <property type="entry name" value="NUCLEAR FACTOR NF-KAPPA-B PROTEIN"/>
    <property type="match status" value="1"/>
</dbReference>
<evidence type="ECO:0000313" key="5">
    <source>
        <dbReference type="EMBL" id="CAL4140772.1"/>
    </source>
</evidence>
<dbReference type="GO" id="GO:0005654">
    <property type="term" value="C:nucleoplasm"/>
    <property type="evidence" value="ECO:0007669"/>
    <property type="project" value="UniProtKB-ARBA"/>
</dbReference>
<feature type="region of interest" description="Disordered" evidence="3">
    <location>
        <begin position="435"/>
        <end position="486"/>
    </location>
</feature>
<dbReference type="GO" id="GO:0035206">
    <property type="term" value="P:regulation of hemocyte proliferation"/>
    <property type="evidence" value="ECO:0007669"/>
    <property type="project" value="UniProtKB-ARBA"/>
</dbReference>
<dbReference type="InterPro" id="IPR032397">
    <property type="entry name" value="RHD_dimer"/>
</dbReference>
<accession>A0AAV2RX68</accession>
<dbReference type="GO" id="GO:0000978">
    <property type="term" value="F:RNA polymerase II cis-regulatory region sequence-specific DNA binding"/>
    <property type="evidence" value="ECO:0007669"/>
    <property type="project" value="TreeGrafter"/>
</dbReference>
<keyword evidence="2" id="KW-0175">Coiled coil</keyword>
<protein>
    <recommendedName>
        <fullName evidence="4">RHD domain-containing protein</fullName>
    </recommendedName>
</protein>
<dbReference type="GO" id="GO:0007249">
    <property type="term" value="P:canonical NF-kappaB signal transduction"/>
    <property type="evidence" value="ECO:0007669"/>
    <property type="project" value="UniProtKB-ARBA"/>
</dbReference>
<dbReference type="Gene3D" id="2.60.40.10">
    <property type="entry name" value="Immunoglobulins"/>
    <property type="match status" value="1"/>
</dbReference>
<dbReference type="Gene3D" id="2.60.40.340">
    <property type="entry name" value="Rel homology domain (RHD), DNA-binding domain"/>
    <property type="match status" value="1"/>
</dbReference>
<dbReference type="Pfam" id="PF00554">
    <property type="entry name" value="RHD_DNA_bind"/>
    <property type="match status" value="1"/>
</dbReference>
<dbReference type="GO" id="GO:0000981">
    <property type="term" value="F:DNA-binding transcription factor activity, RNA polymerase II-specific"/>
    <property type="evidence" value="ECO:0007669"/>
    <property type="project" value="TreeGrafter"/>
</dbReference>
<dbReference type="PROSITE" id="PS50297">
    <property type="entry name" value="ANK_REP_REGION"/>
    <property type="match status" value="2"/>
</dbReference>
<dbReference type="SMART" id="SM00248">
    <property type="entry name" value="ANK"/>
    <property type="match status" value="7"/>
</dbReference>
<feature type="compositionally biased region" description="Low complexity" evidence="3">
    <location>
        <begin position="13"/>
        <end position="25"/>
    </location>
</feature>
<dbReference type="Pfam" id="PF12796">
    <property type="entry name" value="Ank_2"/>
    <property type="match status" value="1"/>
</dbReference>
<feature type="compositionally biased region" description="Basic and acidic residues" evidence="3">
    <location>
        <begin position="650"/>
        <end position="661"/>
    </location>
</feature>
<dbReference type="SUPFAM" id="SSF81296">
    <property type="entry name" value="E set domains"/>
    <property type="match status" value="1"/>
</dbReference>
<dbReference type="InterPro" id="IPR002909">
    <property type="entry name" value="IPT_dom"/>
</dbReference>
<dbReference type="SMART" id="SM00429">
    <property type="entry name" value="IPT"/>
    <property type="match status" value="1"/>
</dbReference>
<evidence type="ECO:0000313" key="6">
    <source>
        <dbReference type="Proteomes" id="UP001497623"/>
    </source>
</evidence>
<feature type="repeat" description="ANK" evidence="1">
    <location>
        <begin position="859"/>
        <end position="891"/>
    </location>
</feature>
<dbReference type="InterPro" id="IPR014756">
    <property type="entry name" value="Ig_E-set"/>
</dbReference>
<dbReference type="InterPro" id="IPR000451">
    <property type="entry name" value="NFkB/Dor"/>
</dbReference>
<dbReference type="Gene3D" id="1.10.533.10">
    <property type="entry name" value="Death Domain, Fas"/>
    <property type="match status" value="1"/>
</dbReference>
<evidence type="ECO:0000256" key="1">
    <source>
        <dbReference type="PROSITE-ProRule" id="PRU00023"/>
    </source>
</evidence>
<evidence type="ECO:0000256" key="2">
    <source>
        <dbReference type="SAM" id="Coils"/>
    </source>
</evidence>
<feature type="region of interest" description="Disordered" evidence="3">
    <location>
        <begin position="498"/>
        <end position="555"/>
    </location>
</feature>
<dbReference type="InterPro" id="IPR013783">
    <property type="entry name" value="Ig-like_fold"/>
</dbReference>
<feature type="compositionally biased region" description="Polar residues" evidence="3">
    <location>
        <begin position="470"/>
        <end position="486"/>
    </location>
</feature>
<name>A0AAV2RX68_MEGNR</name>
<dbReference type="GO" id="GO:0005737">
    <property type="term" value="C:cytoplasm"/>
    <property type="evidence" value="ECO:0007669"/>
    <property type="project" value="InterPro"/>
</dbReference>
<feature type="region of interest" description="Disordered" evidence="3">
    <location>
        <begin position="650"/>
        <end position="671"/>
    </location>
</feature>
<dbReference type="SUPFAM" id="SSF47986">
    <property type="entry name" value="DEATH domain"/>
    <property type="match status" value="1"/>
</dbReference>
<organism evidence="5 6">
    <name type="scientific">Meganyctiphanes norvegica</name>
    <name type="common">Northern krill</name>
    <name type="synonym">Thysanopoda norvegica</name>
    <dbReference type="NCBI Taxonomy" id="48144"/>
    <lineage>
        <taxon>Eukaryota</taxon>
        <taxon>Metazoa</taxon>
        <taxon>Ecdysozoa</taxon>
        <taxon>Arthropoda</taxon>
        <taxon>Crustacea</taxon>
        <taxon>Multicrustacea</taxon>
        <taxon>Malacostraca</taxon>
        <taxon>Eumalacostraca</taxon>
        <taxon>Eucarida</taxon>
        <taxon>Euphausiacea</taxon>
        <taxon>Euphausiidae</taxon>
        <taxon>Meganyctiphanes</taxon>
    </lineage>
</organism>
<feature type="coiled-coil region" evidence="2">
    <location>
        <begin position="562"/>
        <end position="599"/>
    </location>
</feature>
<evidence type="ECO:0000259" key="4">
    <source>
        <dbReference type="PROSITE" id="PS50254"/>
    </source>
</evidence>
<evidence type="ECO:0000256" key="3">
    <source>
        <dbReference type="SAM" id="MobiDB-lite"/>
    </source>
</evidence>
<feature type="domain" description="RHD" evidence="4">
    <location>
        <begin position="50"/>
        <end position="258"/>
    </location>
</feature>
<dbReference type="InterPro" id="IPR011029">
    <property type="entry name" value="DEATH-like_dom_sf"/>
</dbReference>
<dbReference type="SUPFAM" id="SSF49417">
    <property type="entry name" value="p53-like transcription factors"/>
    <property type="match status" value="1"/>
</dbReference>
<sequence>MVGAEFNSRSGMSSPYSAESPSPYSDCSSGVPSPPTVLADFNRPVEAVHHDGPYITIVEQPQSKFRFRYKSEMAGTHGQLKAERADRNRNIFPTVKLCKWNGGPALIRLSLYTAEDNNINRKRHVHELSGKSCNKDTGICEMVVDEKGDYTAQFQNLGIIHIAKRDVKDIIFTRKKDIMFKHAMLRRPGWSLEDVQRSITQIDLKKLEEDAEDEAKSMDLNKVVLRYQAFHYSESLKDYRPITMPVDSEVVFNLKNASTGELKIVRMSACSAPCTGGTEVWILVEKVKKNNVKIKFFETDYNDREIWTAYGEFSDSDVHHQYAIVFKTPPYHNTNLRDPVRVKVQLERPTDHDVSEPLDFEYLPDSRKRGISFVNTEVIDRKDQYFRNPPSKRAHYSPEKDIKPMNLIVRPNNGARDQHENILQTPDIIDIIENAYSNSGSPQGFFGDSNQPQLPSQSPQHMVPSPGYGSDSNQSMFSPTHESTTANSNNFLQMVDSPQYMLSPPDSNIGSPQQYQASIGGGVSPNYNTMQSPHYAPSNSPGDMMPSPQHYQDNNNMNLNQMQQQQHQQNQLQQQQLQLQQQQLQLQQQQLQLQPQQQQQLQQPQILLPQINIPDDFLFSDPEQSGLQTIDLLDVSEGLNFTFMGTDGDIHTDHAGQDSKKGSKPKGTKSEIDDLTKLMAGVKVEEESTANSQKIGSAAPQRNVDVAFRVAVSAAECLQAYAATGDISLLLATHRYLLAVQNNQGDTALHTAVCNKNLEAFNKILKASEKVRPQDLLNAQNFANETALHQAVSVNEHIMVSHLIGTPGCDVSITDTNGNTPIHLAASLSDHQCLAALLTGPRNGARSALSNAINAYNYHGETPLHLAVMSGNLLMVQLLIQAGAQVHQCERKRGANPLHLCAERGQHSIAQYLIDNTGVTVEAGMFDGNTPLHLAAQYRDKNMCRVLLKAKADPIAKNFLVRRSRVSESETVKEEEADEDNEEEEEDNYYTPLDYAGDNQEIVSILRGVEAEVDVSPAVQEAAAVPAAGKKAEDSNPNPMDSGIELSVTDIQVPESTDEMSVGDLSSRVRSRLSAQLSGDTWRHLAQVLDMDYLVPYLAKEPQPANALMHPDNMRSVSLDRFRECLQVLGLKSCITILDEA</sequence>
<dbReference type="PROSITE" id="PS50088">
    <property type="entry name" value="ANK_REPEAT"/>
    <property type="match status" value="2"/>
</dbReference>
<dbReference type="InterPro" id="IPR002110">
    <property type="entry name" value="Ankyrin_rpt"/>
</dbReference>
<dbReference type="Gene3D" id="1.25.40.20">
    <property type="entry name" value="Ankyrin repeat-containing domain"/>
    <property type="match status" value="2"/>
</dbReference>
<gene>
    <name evidence="5" type="ORF">MNOR_LOCUS28720</name>
</gene>
<dbReference type="Proteomes" id="UP001497623">
    <property type="component" value="Unassembled WGS sequence"/>
</dbReference>
<feature type="region of interest" description="Disordered" evidence="3">
    <location>
        <begin position="1"/>
        <end position="31"/>
    </location>
</feature>
<feature type="compositionally biased region" description="Polar residues" evidence="3">
    <location>
        <begin position="525"/>
        <end position="541"/>
    </location>
</feature>
<dbReference type="EMBL" id="CAXKWB010032169">
    <property type="protein sequence ID" value="CAL4140772.1"/>
    <property type="molecule type" value="Genomic_DNA"/>
</dbReference>
<dbReference type="PRINTS" id="PR00057">
    <property type="entry name" value="NFKBTNSCPFCT"/>
</dbReference>
<dbReference type="Pfam" id="PF16179">
    <property type="entry name" value="RHD_dimer"/>
    <property type="match status" value="1"/>
</dbReference>
<dbReference type="Pfam" id="PF00023">
    <property type="entry name" value="Ank"/>
    <property type="match status" value="2"/>
</dbReference>
<dbReference type="PROSITE" id="PS50254">
    <property type="entry name" value="REL_2"/>
    <property type="match status" value="1"/>
</dbReference>
<dbReference type="InterPro" id="IPR036770">
    <property type="entry name" value="Ankyrin_rpt-contain_sf"/>
</dbReference>
<keyword evidence="1" id="KW-0040">ANK repeat</keyword>
<reference evidence="5 6" key="1">
    <citation type="submission" date="2024-05" db="EMBL/GenBank/DDBJ databases">
        <authorList>
            <person name="Wallberg A."/>
        </authorList>
    </citation>
    <scope>NUCLEOTIDE SEQUENCE [LARGE SCALE GENOMIC DNA]</scope>
</reference>
<feature type="compositionally biased region" description="Polar residues" evidence="3">
    <location>
        <begin position="505"/>
        <end position="517"/>
    </location>
</feature>
<dbReference type="GO" id="GO:0045087">
    <property type="term" value="P:innate immune response"/>
    <property type="evidence" value="ECO:0007669"/>
    <property type="project" value="UniProtKB-ARBA"/>
</dbReference>
<proteinExistence type="predicted"/>
<comment type="caution">
    <text evidence="5">The sequence shown here is derived from an EMBL/GenBank/DDBJ whole genome shotgun (WGS) entry which is preliminary data.</text>
</comment>
<feature type="region of interest" description="Disordered" evidence="3">
    <location>
        <begin position="966"/>
        <end position="987"/>
    </location>
</feature>
<dbReference type="AlphaFoldDB" id="A0AAV2RX68"/>
<dbReference type="InterPro" id="IPR008967">
    <property type="entry name" value="p53-like_TF_DNA-bd_sf"/>
</dbReference>
<dbReference type="InterPro" id="IPR037059">
    <property type="entry name" value="RHD_DNA_bind_dom_sf"/>
</dbReference>
<dbReference type="GO" id="GO:0002225">
    <property type="term" value="P:positive regulation of antimicrobial peptide production"/>
    <property type="evidence" value="ECO:0007669"/>
    <property type="project" value="UniProtKB-ARBA"/>
</dbReference>
<dbReference type="PANTHER" id="PTHR24169:SF28">
    <property type="entry name" value="NUCLEAR FACTOR NF-KAPPA-B P110 SUBUNIT"/>
    <property type="match status" value="1"/>
</dbReference>
<feature type="compositionally biased region" description="Acidic residues" evidence="3">
    <location>
        <begin position="975"/>
        <end position="987"/>
    </location>
</feature>
<dbReference type="FunFam" id="2.60.40.10:FF:000046">
    <property type="entry name" value="Nuclear factor NF-kappa-B p105 subunit"/>
    <property type="match status" value="1"/>
</dbReference>
<keyword evidence="6" id="KW-1185">Reference proteome</keyword>
<feature type="repeat" description="ANK" evidence="1">
    <location>
        <begin position="927"/>
        <end position="959"/>
    </location>
</feature>
<dbReference type="GO" id="GO:0008063">
    <property type="term" value="P:Toll signaling pathway"/>
    <property type="evidence" value="ECO:0007669"/>
    <property type="project" value="UniProtKB-ARBA"/>
</dbReference>
<feature type="compositionally biased region" description="Low complexity" evidence="3">
    <location>
        <begin position="449"/>
        <end position="460"/>
    </location>
</feature>
<dbReference type="InterPro" id="IPR011539">
    <property type="entry name" value="RHD_DNA_bind_dom"/>
</dbReference>